<evidence type="ECO:0000259" key="7">
    <source>
        <dbReference type="PROSITE" id="PS50850"/>
    </source>
</evidence>
<feature type="transmembrane region" description="Helical" evidence="6">
    <location>
        <begin position="63"/>
        <end position="83"/>
    </location>
</feature>
<evidence type="ECO:0000256" key="5">
    <source>
        <dbReference type="ARBA" id="ARBA00023136"/>
    </source>
</evidence>
<dbReference type="SUPFAM" id="SSF103473">
    <property type="entry name" value="MFS general substrate transporter"/>
    <property type="match status" value="1"/>
</dbReference>
<dbReference type="RefSeq" id="WP_160551943.1">
    <property type="nucleotide sequence ID" value="NZ_CP047650.1"/>
</dbReference>
<dbReference type="InterPro" id="IPR011701">
    <property type="entry name" value="MFS"/>
</dbReference>
<organism evidence="8 9">
    <name type="scientific">Xylophilus rhododendri</name>
    <dbReference type="NCBI Taxonomy" id="2697032"/>
    <lineage>
        <taxon>Bacteria</taxon>
        <taxon>Pseudomonadati</taxon>
        <taxon>Pseudomonadota</taxon>
        <taxon>Betaproteobacteria</taxon>
        <taxon>Burkholderiales</taxon>
        <taxon>Xylophilus</taxon>
    </lineage>
</organism>
<evidence type="ECO:0000313" key="8">
    <source>
        <dbReference type="EMBL" id="QHI98426.1"/>
    </source>
</evidence>
<feature type="domain" description="Major facilitator superfamily (MFS) profile" evidence="7">
    <location>
        <begin position="29"/>
        <end position="434"/>
    </location>
</feature>
<feature type="transmembrane region" description="Helical" evidence="6">
    <location>
        <begin position="376"/>
        <end position="401"/>
    </location>
</feature>
<proteinExistence type="predicted"/>
<dbReference type="PROSITE" id="PS50850">
    <property type="entry name" value="MFS"/>
    <property type="match status" value="1"/>
</dbReference>
<feature type="transmembrane region" description="Helical" evidence="6">
    <location>
        <begin position="25"/>
        <end position="43"/>
    </location>
</feature>
<evidence type="ECO:0000256" key="3">
    <source>
        <dbReference type="ARBA" id="ARBA00022692"/>
    </source>
</evidence>
<dbReference type="GO" id="GO:0016020">
    <property type="term" value="C:membrane"/>
    <property type="evidence" value="ECO:0007669"/>
    <property type="project" value="UniProtKB-SubCell"/>
</dbReference>
<feature type="transmembrane region" description="Helical" evidence="6">
    <location>
        <begin position="344"/>
        <end position="364"/>
    </location>
</feature>
<dbReference type="KEGG" id="xyk:GT347_10725"/>
<feature type="transmembrane region" description="Helical" evidence="6">
    <location>
        <begin position="253"/>
        <end position="274"/>
    </location>
</feature>
<keyword evidence="4 6" id="KW-1133">Transmembrane helix</keyword>
<feature type="transmembrane region" description="Helical" evidence="6">
    <location>
        <begin position="188"/>
        <end position="210"/>
    </location>
</feature>
<dbReference type="FunFam" id="1.20.1250.20:FF:000018">
    <property type="entry name" value="MFS transporter permease"/>
    <property type="match status" value="1"/>
</dbReference>
<comment type="subcellular location">
    <subcellularLocation>
        <location evidence="1">Membrane</location>
        <topology evidence="1">Multi-pass membrane protein</topology>
    </subcellularLocation>
</comment>
<evidence type="ECO:0000256" key="6">
    <source>
        <dbReference type="SAM" id="Phobius"/>
    </source>
</evidence>
<sequence>MKTQALSGAPDGLSALRPDAIYRRVHLRLLPLLFICYIAAYLDRVNVGFAKLQMQASLGFSDSVYGLGAGIFFIGYFLFEVPSNLWLHRVGARRWIARIMVSWGLLSVGTMFVNSPMSFYVLRFLLGAAEAGFFPGVILYLTYWYPAERRSRATSLFLSALAFAGILGGPSAGWILHNLQGVRGWQGWQWLFLLQGLPSVVLGLVVWRCLDDRVEEARWLSEAERRVVAADIARDAKGKLHPGLKSILLMPRVWLLALIYFALVAGVYCLSFWSPSLIAAAGVKDVLQVGLLSAVPWLAGLPAMFLAARSADRRGRLPLHCALAAAIGAAGLGFSVIFDDHAVWALVGLTVATMGVMASLPVFWGLPTALMGGEAAAAGIALINSFGNLSGFCAPMLVGLIKERTQASAPGVICCAFVLLLGALLVLRAPTVANAAKVAKVSRT</sequence>
<dbReference type="EMBL" id="CP047650">
    <property type="protein sequence ID" value="QHI98426.1"/>
    <property type="molecule type" value="Genomic_DNA"/>
</dbReference>
<dbReference type="PANTHER" id="PTHR43791:SF36">
    <property type="entry name" value="TRANSPORTER, PUTATIVE (AFU_ORTHOLOGUE AFUA_6G08340)-RELATED"/>
    <property type="match status" value="1"/>
</dbReference>
<accession>A0A857J3T0</accession>
<dbReference type="InterPro" id="IPR036259">
    <property type="entry name" value="MFS_trans_sf"/>
</dbReference>
<dbReference type="Pfam" id="PF07690">
    <property type="entry name" value="MFS_1"/>
    <property type="match status" value="1"/>
</dbReference>
<gene>
    <name evidence="8" type="ORF">GT347_10725</name>
</gene>
<feature type="transmembrane region" description="Helical" evidence="6">
    <location>
        <begin position="120"/>
        <end position="144"/>
    </location>
</feature>
<dbReference type="CDD" id="cd17319">
    <property type="entry name" value="MFS_ExuT_GudP_like"/>
    <property type="match status" value="1"/>
</dbReference>
<name>A0A857J3T0_9BURK</name>
<feature type="transmembrane region" description="Helical" evidence="6">
    <location>
        <begin position="95"/>
        <end position="114"/>
    </location>
</feature>
<keyword evidence="5 6" id="KW-0472">Membrane</keyword>
<reference evidence="8 9" key="1">
    <citation type="submission" date="2020-01" db="EMBL/GenBank/DDBJ databases">
        <title>Genome sequencing of strain KACC 21265.</title>
        <authorList>
            <person name="Heo J."/>
            <person name="Kim S.-J."/>
            <person name="Kim J.-S."/>
            <person name="Hong S.-B."/>
            <person name="Kwon S.-W."/>
        </authorList>
    </citation>
    <scope>NUCLEOTIDE SEQUENCE [LARGE SCALE GENOMIC DNA]</scope>
    <source>
        <strain evidence="8 9">KACC 21265</strain>
    </source>
</reference>
<keyword evidence="2" id="KW-0813">Transport</keyword>
<evidence type="ECO:0000313" key="9">
    <source>
        <dbReference type="Proteomes" id="UP000464787"/>
    </source>
</evidence>
<dbReference type="Gene3D" id="1.20.1250.20">
    <property type="entry name" value="MFS general substrate transporter like domains"/>
    <property type="match status" value="2"/>
</dbReference>
<feature type="transmembrane region" description="Helical" evidence="6">
    <location>
        <begin position="156"/>
        <end position="176"/>
    </location>
</feature>
<dbReference type="InterPro" id="IPR020846">
    <property type="entry name" value="MFS_dom"/>
</dbReference>
<dbReference type="PANTHER" id="PTHR43791">
    <property type="entry name" value="PERMEASE-RELATED"/>
    <property type="match status" value="1"/>
</dbReference>
<evidence type="ECO:0000256" key="4">
    <source>
        <dbReference type="ARBA" id="ARBA00022989"/>
    </source>
</evidence>
<feature type="transmembrane region" description="Helical" evidence="6">
    <location>
        <begin position="407"/>
        <end position="427"/>
    </location>
</feature>
<keyword evidence="3 6" id="KW-0812">Transmembrane</keyword>
<dbReference type="AlphaFoldDB" id="A0A857J3T0"/>
<keyword evidence="9" id="KW-1185">Reference proteome</keyword>
<dbReference type="Proteomes" id="UP000464787">
    <property type="component" value="Chromosome"/>
</dbReference>
<protein>
    <submittedName>
        <fullName evidence="8">MFS transporter</fullName>
    </submittedName>
</protein>
<evidence type="ECO:0000256" key="1">
    <source>
        <dbReference type="ARBA" id="ARBA00004141"/>
    </source>
</evidence>
<feature type="transmembrane region" description="Helical" evidence="6">
    <location>
        <begin position="319"/>
        <end position="338"/>
    </location>
</feature>
<dbReference type="GO" id="GO:0022857">
    <property type="term" value="F:transmembrane transporter activity"/>
    <property type="evidence" value="ECO:0007669"/>
    <property type="project" value="InterPro"/>
</dbReference>
<feature type="transmembrane region" description="Helical" evidence="6">
    <location>
        <begin position="286"/>
        <end position="307"/>
    </location>
</feature>
<evidence type="ECO:0000256" key="2">
    <source>
        <dbReference type="ARBA" id="ARBA00022448"/>
    </source>
</evidence>